<keyword evidence="2" id="KW-1185">Reference proteome</keyword>
<accession>A0AAV5HU31</accession>
<evidence type="ECO:0000313" key="2">
    <source>
        <dbReference type="Proteomes" id="UP001054252"/>
    </source>
</evidence>
<sequence>MVRTIISGFEAKNSGRGLSELRFICEGLILHPQARGCSGLILHP</sequence>
<organism evidence="1 2">
    <name type="scientific">Rubroshorea leprosula</name>
    <dbReference type="NCBI Taxonomy" id="152421"/>
    <lineage>
        <taxon>Eukaryota</taxon>
        <taxon>Viridiplantae</taxon>
        <taxon>Streptophyta</taxon>
        <taxon>Embryophyta</taxon>
        <taxon>Tracheophyta</taxon>
        <taxon>Spermatophyta</taxon>
        <taxon>Magnoliopsida</taxon>
        <taxon>eudicotyledons</taxon>
        <taxon>Gunneridae</taxon>
        <taxon>Pentapetalae</taxon>
        <taxon>rosids</taxon>
        <taxon>malvids</taxon>
        <taxon>Malvales</taxon>
        <taxon>Dipterocarpaceae</taxon>
        <taxon>Rubroshorea</taxon>
    </lineage>
</organism>
<evidence type="ECO:0000313" key="1">
    <source>
        <dbReference type="EMBL" id="GKU92363.1"/>
    </source>
</evidence>
<dbReference type="EMBL" id="BPVZ01000006">
    <property type="protein sequence ID" value="GKU92363.1"/>
    <property type="molecule type" value="Genomic_DNA"/>
</dbReference>
<comment type="caution">
    <text evidence="1">The sequence shown here is derived from an EMBL/GenBank/DDBJ whole genome shotgun (WGS) entry which is preliminary data.</text>
</comment>
<dbReference type="AlphaFoldDB" id="A0AAV5HU31"/>
<name>A0AAV5HU31_9ROSI</name>
<proteinExistence type="predicted"/>
<dbReference type="Proteomes" id="UP001054252">
    <property type="component" value="Unassembled WGS sequence"/>
</dbReference>
<gene>
    <name evidence="1" type="ORF">SLEP1_g6101</name>
</gene>
<protein>
    <submittedName>
        <fullName evidence="1">Uncharacterized protein</fullName>
    </submittedName>
</protein>
<reference evidence="1 2" key="1">
    <citation type="journal article" date="2021" name="Commun. Biol.">
        <title>The genome of Shorea leprosula (Dipterocarpaceae) highlights the ecological relevance of drought in aseasonal tropical rainforests.</title>
        <authorList>
            <person name="Ng K.K.S."/>
            <person name="Kobayashi M.J."/>
            <person name="Fawcett J.A."/>
            <person name="Hatakeyama M."/>
            <person name="Paape T."/>
            <person name="Ng C.H."/>
            <person name="Ang C.C."/>
            <person name="Tnah L.H."/>
            <person name="Lee C.T."/>
            <person name="Nishiyama T."/>
            <person name="Sese J."/>
            <person name="O'Brien M.J."/>
            <person name="Copetti D."/>
            <person name="Mohd Noor M.I."/>
            <person name="Ong R.C."/>
            <person name="Putra M."/>
            <person name="Sireger I.Z."/>
            <person name="Indrioko S."/>
            <person name="Kosugi Y."/>
            <person name="Izuno A."/>
            <person name="Isagi Y."/>
            <person name="Lee S.L."/>
            <person name="Shimizu K.K."/>
        </authorList>
    </citation>
    <scope>NUCLEOTIDE SEQUENCE [LARGE SCALE GENOMIC DNA]</scope>
    <source>
        <strain evidence="1">214</strain>
    </source>
</reference>